<dbReference type="STRING" id="167879.CPS_2463"/>
<reference evidence="2" key="1">
    <citation type="journal article" date="2005" name="Proc. Natl. Acad. Sci. U.S.A.">
        <title>The psychrophilic lifestyle as revealed by the genome sequence of Colwellia psychrerythraea 34H through genomic and proteomic analyses.</title>
        <authorList>
            <person name="Methe B.A."/>
            <person name="Nelson K.E."/>
            <person name="Deming J.W."/>
            <person name="Momen B."/>
            <person name="Melamud E."/>
            <person name="Zhang X."/>
            <person name="Moult J."/>
            <person name="Madupu R."/>
            <person name="Nelson W.C."/>
            <person name="Dodson R.J."/>
            <person name="Brinkac L.M."/>
            <person name="Daugherty S.C."/>
            <person name="Durkin A.S."/>
            <person name="DeBoy R.T."/>
            <person name="Kolonay J.F."/>
            <person name="Sullivan S.A."/>
            <person name="Zhou L."/>
            <person name="Davidsen T.M."/>
            <person name="Wu M."/>
            <person name="Huston A.L."/>
            <person name="Lewis M."/>
            <person name="Weaver B."/>
            <person name="Weidman J.F."/>
            <person name="Khouri H."/>
            <person name="Utterback T.R."/>
            <person name="Feldblyum T.V."/>
            <person name="Fraser C.M."/>
        </authorList>
    </citation>
    <scope>NUCLEOTIDE SEQUENCE [LARGE SCALE GENOMIC DNA]</scope>
    <source>
        <strain evidence="2">34H</strain>
    </source>
</reference>
<evidence type="ECO:0000313" key="2">
    <source>
        <dbReference type="EMBL" id="AAZ25555.1"/>
    </source>
</evidence>
<name>Q481T9_COLP3</name>
<evidence type="ECO:0000256" key="1">
    <source>
        <dbReference type="SAM" id="Phobius"/>
    </source>
</evidence>
<sequence length="68" mass="7805">MDLAYWIDFIVVFALGVMLVQISHGKFLDTAKFNLNLSPSFLKIIRYMGLFIIVYSVYGVIIDYAVTH</sequence>
<proteinExistence type="predicted"/>
<feature type="transmembrane region" description="Helical" evidence="1">
    <location>
        <begin position="44"/>
        <end position="66"/>
    </location>
</feature>
<keyword evidence="1" id="KW-1133">Transmembrane helix</keyword>
<dbReference type="KEGG" id="cps:CPS_2463"/>
<dbReference type="HOGENOM" id="CLU_2786711_0_0_6"/>
<evidence type="ECO:0000313" key="3">
    <source>
        <dbReference type="Proteomes" id="UP000000547"/>
    </source>
</evidence>
<feature type="transmembrane region" description="Helical" evidence="1">
    <location>
        <begin position="6"/>
        <end position="23"/>
    </location>
</feature>
<keyword evidence="1" id="KW-0812">Transmembrane</keyword>
<gene>
    <name evidence="2" type="ordered locus">CPS_2463</name>
</gene>
<protein>
    <submittedName>
        <fullName evidence="2">Uncharacterized protein</fullName>
    </submittedName>
</protein>
<dbReference type="AlphaFoldDB" id="Q481T9"/>
<accession>Q481T9</accession>
<dbReference type="Proteomes" id="UP000000547">
    <property type="component" value="Chromosome"/>
</dbReference>
<organism evidence="2 3">
    <name type="scientific">Colwellia psychrerythraea (strain 34H / ATCC BAA-681)</name>
    <name type="common">Vibrio psychroerythus</name>
    <dbReference type="NCBI Taxonomy" id="167879"/>
    <lineage>
        <taxon>Bacteria</taxon>
        <taxon>Pseudomonadati</taxon>
        <taxon>Pseudomonadota</taxon>
        <taxon>Gammaproteobacteria</taxon>
        <taxon>Alteromonadales</taxon>
        <taxon>Colwelliaceae</taxon>
        <taxon>Colwellia</taxon>
    </lineage>
</organism>
<keyword evidence="1" id="KW-0472">Membrane</keyword>
<dbReference type="RefSeq" id="WP_011043273.1">
    <property type="nucleotide sequence ID" value="NC_003910.7"/>
</dbReference>
<dbReference type="EMBL" id="CP000083">
    <property type="protein sequence ID" value="AAZ25555.1"/>
    <property type="molecule type" value="Genomic_DNA"/>
</dbReference>